<dbReference type="GO" id="GO:0031201">
    <property type="term" value="C:SNARE complex"/>
    <property type="evidence" value="ECO:0007669"/>
    <property type="project" value="TreeGrafter"/>
</dbReference>
<dbReference type="Proteomes" id="UP000215335">
    <property type="component" value="Unassembled WGS sequence"/>
</dbReference>
<dbReference type="CDD" id="cd15845">
    <property type="entry name" value="SNARE_syntaxin16"/>
    <property type="match status" value="1"/>
</dbReference>
<dbReference type="GO" id="GO:0005484">
    <property type="term" value="F:SNAP receptor activity"/>
    <property type="evidence" value="ECO:0007669"/>
    <property type="project" value="InterPro"/>
</dbReference>
<keyword evidence="4 10" id="KW-0812">Transmembrane</keyword>
<dbReference type="Pfam" id="PF05739">
    <property type="entry name" value="SNARE"/>
    <property type="match status" value="1"/>
</dbReference>
<evidence type="ECO:0000256" key="4">
    <source>
        <dbReference type="ARBA" id="ARBA00022692"/>
    </source>
</evidence>
<evidence type="ECO:0000256" key="10">
    <source>
        <dbReference type="SAM" id="Phobius"/>
    </source>
</evidence>
<dbReference type="SUPFAM" id="SSF47661">
    <property type="entry name" value="t-snare proteins"/>
    <property type="match status" value="1"/>
</dbReference>
<keyword evidence="9 10" id="KW-0472">Membrane</keyword>
<evidence type="ECO:0000256" key="6">
    <source>
        <dbReference type="ARBA" id="ARBA00022989"/>
    </source>
</evidence>
<feature type="transmembrane region" description="Helical" evidence="10">
    <location>
        <begin position="305"/>
        <end position="333"/>
    </location>
</feature>
<dbReference type="GO" id="GO:0000139">
    <property type="term" value="C:Golgi membrane"/>
    <property type="evidence" value="ECO:0007669"/>
    <property type="project" value="UniProtKB-SubCell"/>
</dbReference>
<evidence type="ECO:0000256" key="7">
    <source>
        <dbReference type="ARBA" id="ARBA00023034"/>
    </source>
</evidence>
<dbReference type="AlphaFoldDB" id="A0A232F5S3"/>
<evidence type="ECO:0000256" key="3">
    <source>
        <dbReference type="ARBA" id="ARBA00022448"/>
    </source>
</evidence>
<protein>
    <recommendedName>
        <fullName evidence="11">t-SNARE coiled-coil homology domain-containing protein</fullName>
    </recommendedName>
</protein>
<dbReference type="OrthoDB" id="10251371at2759"/>
<reference evidence="12 13" key="1">
    <citation type="journal article" date="2017" name="Curr. Biol.">
        <title>The Evolution of Venom by Co-option of Single-Copy Genes.</title>
        <authorList>
            <person name="Martinson E.O."/>
            <person name="Mrinalini"/>
            <person name="Kelkar Y.D."/>
            <person name="Chang C.H."/>
            <person name="Werren J.H."/>
        </authorList>
    </citation>
    <scope>NUCLEOTIDE SEQUENCE [LARGE SCALE GENOMIC DNA]</scope>
    <source>
        <strain evidence="12 13">Alberta</strain>
        <tissue evidence="12">Whole body</tissue>
    </source>
</reference>
<sequence length="342" mass="39614">MAARNLTEAFIIMRNNALQTKHIYAEQNLSDRMALVGPENVSSDGVELRGINLGNTAPPPWIDSLEETQYILSRLKTKVDSLIELQSKQLTRPTLDDNSQEERQMEQLTREIGRAFSSGFRQVQTIRSAAKHETKHAEKQLAVSAVMALSSALQELGLRYRSAQQDYLQKINSREERNRLFFDDEPFNMMNKTDYWLNESTSSEPTSSMWQGQQRQDHVLLQLDDVEQDIRIAVEREQEVENIVQSISELQNVFKELAVMVQDQGTVLDRIDYNMEQTQVQVQEGCQQLKKAESYKTSNRKMINLFINILLCHIQILVTVLLYHFCIFLKLYLMFFSQSHSN</sequence>
<dbReference type="InterPro" id="IPR045242">
    <property type="entry name" value="Syntaxin"/>
</dbReference>
<dbReference type="EMBL" id="NNAY01000937">
    <property type="protein sequence ID" value="OXU25830.1"/>
    <property type="molecule type" value="Genomic_DNA"/>
</dbReference>
<evidence type="ECO:0000259" key="11">
    <source>
        <dbReference type="PROSITE" id="PS50192"/>
    </source>
</evidence>
<gene>
    <name evidence="12" type="ORF">TSAR_007018</name>
</gene>
<dbReference type="PANTHER" id="PTHR19957:SF83">
    <property type="entry name" value="SYNTAXIN-16"/>
    <property type="match status" value="1"/>
</dbReference>
<evidence type="ECO:0000256" key="8">
    <source>
        <dbReference type="ARBA" id="ARBA00023054"/>
    </source>
</evidence>
<dbReference type="InterPro" id="IPR010989">
    <property type="entry name" value="SNARE"/>
</dbReference>
<accession>A0A232F5S3</accession>
<feature type="domain" description="T-SNARE coiled-coil homology" evidence="11">
    <location>
        <begin position="230"/>
        <end position="292"/>
    </location>
</feature>
<dbReference type="PANTHER" id="PTHR19957">
    <property type="entry name" value="SYNTAXIN"/>
    <property type="match status" value="1"/>
</dbReference>
<proteinExistence type="inferred from homology"/>
<evidence type="ECO:0000256" key="9">
    <source>
        <dbReference type="ARBA" id="ARBA00023136"/>
    </source>
</evidence>
<dbReference type="STRING" id="543379.A0A232F5S3"/>
<dbReference type="GO" id="GO:0006906">
    <property type="term" value="P:vesicle fusion"/>
    <property type="evidence" value="ECO:0007669"/>
    <property type="project" value="TreeGrafter"/>
</dbReference>
<dbReference type="InterPro" id="IPR006012">
    <property type="entry name" value="Syntaxin/epimorphin_CS"/>
</dbReference>
<dbReference type="GO" id="GO:0000149">
    <property type="term" value="F:SNARE binding"/>
    <property type="evidence" value="ECO:0007669"/>
    <property type="project" value="TreeGrafter"/>
</dbReference>
<keyword evidence="7" id="KW-0333">Golgi apparatus</keyword>
<comment type="similarity">
    <text evidence="2">Belongs to the syntaxin family.</text>
</comment>
<organism evidence="12 13">
    <name type="scientific">Trichomalopsis sarcophagae</name>
    <dbReference type="NCBI Taxonomy" id="543379"/>
    <lineage>
        <taxon>Eukaryota</taxon>
        <taxon>Metazoa</taxon>
        <taxon>Ecdysozoa</taxon>
        <taxon>Arthropoda</taxon>
        <taxon>Hexapoda</taxon>
        <taxon>Insecta</taxon>
        <taxon>Pterygota</taxon>
        <taxon>Neoptera</taxon>
        <taxon>Endopterygota</taxon>
        <taxon>Hymenoptera</taxon>
        <taxon>Apocrita</taxon>
        <taxon>Proctotrupomorpha</taxon>
        <taxon>Chalcidoidea</taxon>
        <taxon>Pteromalidae</taxon>
        <taxon>Pteromalinae</taxon>
        <taxon>Trichomalopsis</taxon>
    </lineage>
</organism>
<keyword evidence="6 10" id="KW-1133">Transmembrane helix</keyword>
<evidence type="ECO:0000313" key="12">
    <source>
        <dbReference type="EMBL" id="OXU25830.1"/>
    </source>
</evidence>
<evidence type="ECO:0000256" key="1">
    <source>
        <dbReference type="ARBA" id="ARBA00004409"/>
    </source>
</evidence>
<dbReference type="SMART" id="SM00397">
    <property type="entry name" value="t_SNARE"/>
    <property type="match status" value="1"/>
</dbReference>
<keyword evidence="3" id="KW-0813">Transport</keyword>
<dbReference type="PROSITE" id="PS50192">
    <property type="entry name" value="T_SNARE"/>
    <property type="match status" value="1"/>
</dbReference>
<evidence type="ECO:0000256" key="2">
    <source>
        <dbReference type="ARBA" id="ARBA00009063"/>
    </source>
</evidence>
<dbReference type="GO" id="GO:0048278">
    <property type="term" value="P:vesicle docking"/>
    <property type="evidence" value="ECO:0007669"/>
    <property type="project" value="TreeGrafter"/>
</dbReference>
<dbReference type="InterPro" id="IPR000727">
    <property type="entry name" value="T_SNARE_dom"/>
</dbReference>
<keyword evidence="13" id="KW-1185">Reference proteome</keyword>
<dbReference type="Gene3D" id="1.20.58.70">
    <property type="match status" value="1"/>
</dbReference>
<evidence type="ECO:0000256" key="5">
    <source>
        <dbReference type="ARBA" id="ARBA00022927"/>
    </source>
</evidence>
<keyword evidence="8" id="KW-0175">Coiled coil</keyword>
<evidence type="ECO:0000313" key="13">
    <source>
        <dbReference type="Proteomes" id="UP000215335"/>
    </source>
</evidence>
<name>A0A232F5S3_9HYME</name>
<comment type="caution">
    <text evidence="12">The sequence shown here is derived from an EMBL/GenBank/DDBJ whole genome shotgun (WGS) entry which is preliminary data.</text>
</comment>
<dbReference type="PROSITE" id="PS00914">
    <property type="entry name" value="SYNTAXIN"/>
    <property type="match status" value="1"/>
</dbReference>
<comment type="subcellular location">
    <subcellularLocation>
        <location evidence="1">Golgi apparatus membrane</location>
        <topology evidence="1">Single-pass type IV membrane protein</topology>
    </subcellularLocation>
</comment>
<dbReference type="GO" id="GO:0006886">
    <property type="term" value="P:intracellular protein transport"/>
    <property type="evidence" value="ECO:0007669"/>
    <property type="project" value="InterPro"/>
</dbReference>
<keyword evidence="5" id="KW-0653">Protein transport</keyword>